<evidence type="ECO:0000313" key="3">
    <source>
        <dbReference type="EMBL" id="CAF1298514.1"/>
    </source>
</evidence>
<dbReference type="SUPFAM" id="SSF50156">
    <property type="entry name" value="PDZ domain-like"/>
    <property type="match status" value="1"/>
</dbReference>
<evidence type="ECO:0008006" key="5">
    <source>
        <dbReference type="Google" id="ProtNLM"/>
    </source>
</evidence>
<feature type="compositionally biased region" description="Polar residues" evidence="1">
    <location>
        <begin position="284"/>
        <end position="312"/>
    </location>
</feature>
<evidence type="ECO:0000256" key="1">
    <source>
        <dbReference type="SAM" id="MobiDB-lite"/>
    </source>
</evidence>
<feature type="compositionally biased region" description="Polar residues" evidence="1">
    <location>
        <begin position="153"/>
        <end position="192"/>
    </location>
</feature>
<reference evidence="3" key="1">
    <citation type="submission" date="2021-02" db="EMBL/GenBank/DDBJ databases">
        <authorList>
            <person name="Nowell W R."/>
        </authorList>
    </citation>
    <scope>NUCLEOTIDE SEQUENCE</scope>
</reference>
<keyword evidence="4" id="KW-1185">Reference proteome</keyword>
<dbReference type="EMBL" id="CAJNOJ010000001">
    <property type="protein sequence ID" value="CAF0722264.1"/>
    <property type="molecule type" value="Genomic_DNA"/>
</dbReference>
<gene>
    <name evidence="2" type="ORF">EDS130_LOCUS368</name>
    <name evidence="3" type="ORF">XAT740_LOCUS28733</name>
</gene>
<accession>A0A815DIV7</accession>
<dbReference type="EMBL" id="CAJNOR010002467">
    <property type="protein sequence ID" value="CAF1298514.1"/>
    <property type="molecule type" value="Genomic_DNA"/>
</dbReference>
<protein>
    <recommendedName>
        <fullName evidence="5">PDZ domain-containing protein</fullName>
    </recommendedName>
</protein>
<proteinExistence type="predicted"/>
<dbReference type="InterPro" id="IPR036034">
    <property type="entry name" value="PDZ_sf"/>
</dbReference>
<sequence>MTDKNKFANIQRLNSTIMAKCEWTSSLIGMRKTGEEIHHRRTKTHRKANEFLQELFNQRSDGDTFDDNGVTDRYHRFLRTKSNLGDDGYVLDEFDRRLRALNNNRLSRNFKSTDEGLNAIHTQVKHSIGEEDFDDYMKSRRWTLSKSTLDNNALSSMPSHTSQMNVRSNVADRQSSSDESTTMTSGPLSTVAKTVHESMPRPIDSIEKTKERHISSLQRDATQADVQQDAGQQMGDSTVLSSQRSLIKHPQKPNIQRLDSSEDAEDFTSSVLHSAIASGHVHQESNQMRPSSSHPSNFPGETNRNKATLQHENSAEETSTPSSSRRTSITMQKSAIRHDVDVEHTEHSTIKISACSNDVSDKHVHASSVLSANPSHDSQTHQLNANQSVKEPSTSTSSLKRSIRKPSNIRKANDTGHVQKSPKNVLPKPQVTQLETKHDSSQTSHASSSALPVTQTLYKPVARRVDGSEAISTTAVDPLKNARSVDSLFNRRFFPRSLVSNESAIQNSTRQTRSSSPPMKQYDNAQLYNLLDRIENQCTPVDFTLMLDRLPLSFGQAAEQGHNGSAENDNRDTYDSDDDDEISMNGDNIATLPDLFDESSASSQDYYTTFVVNIDNPKNISLYKMTISSVQLSLSRTVPYSILVGRRPLLERSKETNFKRFRSRQHRHTYQVIAIESSTGTDCIQTNDIILKINEQSIWNFNIDSVKNTLRQSNTCSLTIARLCQPFI</sequence>
<evidence type="ECO:0000313" key="2">
    <source>
        <dbReference type="EMBL" id="CAF0722264.1"/>
    </source>
</evidence>
<feature type="compositionally biased region" description="Polar residues" evidence="1">
    <location>
        <begin position="215"/>
        <end position="245"/>
    </location>
</feature>
<dbReference type="AlphaFoldDB" id="A0A815DIV7"/>
<feature type="compositionally biased region" description="Basic and acidic residues" evidence="1">
    <location>
        <begin position="194"/>
        <end position="214"/>
    </location>
</feature>
<feature type="compositionally biased region" description="Polar residues" evidence="1">
    <location>
        <begin position="371"/>
        <end position="400"/>
    </location>
</feature>
<feature type="region of interest" description="Disordered" evidence="1">
    <location>
        <begin position="559"/>
        <end position="578"/>
    </location>
</feature>
<organism evidence="3 4">
    <name type="scientific">Adineta ricciae</name>
    <name type="common">Rotifer</name>
    <dbReference type="NCBI Taxonomy" id="249248"/>
    <lineage>
        <taxon>Eukaryota</taxon>
        <taxon>Metazoa</taxon>
        <taxon>Spiralia</taxon>
        <taxon>Gnathifera</taxon>
        <taxon>Rotifera</taxon>
        <taxon>Eurotatoria</taxon>
        <taxon>Bdelloidea</taxon>
        <taxon>Adinetida</taxon>
        <taxon>Adinetidae</taxon>
        <taxon>Adineta</taxon>
    </lineage>
</organism>
<evidence type="ECO:0000313" key="4">
    <source>
        <dbReference type="Proteomes" id="UP000663828"/>
    </source>
</evidence>
<feature type="compositionally biased region" description="Low complexity" evidence="1">
    <location>
        <begin position="318"/>
        <end position="330"/>
    </location>
</feature>
<feature type="region of interest" description="Disordered" evidence="1">
    <location>
        <begin position="153"/>
        <end position="267"/>
    </location>
</feature>
<feature type="region of interest" description="Disordered" evidence="1">
    <location>
        <begin position="280"/>
        <end position="331"/>
    </location>
</feature>
<dbReference type="Proteomes" id="UP000663852">
    <property type="component" value="Unassembled WGS sequence"/>
</dbReference>
<comment type="caution">
    <text evidence="3">The sequence shown here is derived from an EMBL/GenBank/DDBJ whole genome shotgun (WGS) entry which is preliminary data.</text>
</comment>
<name>A0A815DIV7_ADIRI</name>
<dbReference type="OrthoDB" id="10029198at2759"/>
<dbReference type="Proteomes" id="UP000663828">
    <property type="component" value="Unassembled WGS sequence"/>
</dbReference>
<feature type="region of interest" description="Disordered" evidence="1">
    <location>
        <begin position="371"/>
        <end position="452"/>
    </location>
</feature>